<reference evidence="3" key="1">
    <citation type="submission" date="2020-07" db="EMBL/GenBank/DDBJ databases">
        <title>Nitrate ammonifying Pseudomonas campi sp. nov. isolated from German agricultural grassland.</title>
        <authorList>
            <person name="Timsy T."/>
            <person name="Ulrich A."/>
            <person name="Spanner T."/>
            <person name="Foesel B."/>
            <person name="Kolb S."/>
            <person name="Horn M.A."/>
            <person name="Behrendt U."/>
        </authorList>
    </citation>
    <scope>NUCLEOTIDE SEQUENCE</scope>
    <source>
        <strain evidence="3">S1-A32-2</strain>
    </source>
</reference>
<dbReference type="KEGG" id="pcam:HNE05_19470"/>
<organism evidence="3 4">
    <name type="scientific">Aquipseudomonas campi</name>
    <dbReference type="NCBI Taxonomy" id="2731681"/>
    <lineage>
        <taxon>Bacteria</taxon>
        <taxon>Pseudomonadati</taxon>
        <taxon>Pseudomonadota</taxon>
        <taxon>Gammaproteobacteria</taxon>
        <taxon>Pseudomonadales</taxon>
        <taxon>Pseudomonadaceae</taxon>
        <taxon>Aquipseudomonas</taxon>
    </lineage>
</organism>
<keyword evidence="4" id="KW-1185">Reference proteome</keyword>
<feature type="domain" description="Glycosyltransferase subfamily 4-like N-terminal" evidence="2">
    <location>
        <begin position="189"/>
        <end position="367"/>
    </location>
</feature>
<dbReference type="PANTHER" id="PTHR45947">
    <property type="entry name" value="SULFOQUINOVOSYL TRANSFERASE SQD2"/>
    <property type="match status" value="1"/>
</dbReference>
<dbReference type="Pfam" id="PF00534">
    <property type="entry name" value="Glycos_transf_1"/>
    <property type="match status" value="2"/>
</dbReference>
<accession>A0A6M8FNR8</accession>
<evidence type="ECO:0000313" key="4">
    <source>
        <dbReference type="Proteomes" id="UP000501379"/>
    </source>
</evidence>
<dbReference type="CDD" id="cd03794">
    <property type="entry name" value="GT4_WbuB-like"/>
    <property type="match status" value="1"/>
</dbReference>
<sequence length="955" mass="105419">MQGLSPKKLYLRLYWGLRWRAKKYLSRPVRNFIRRIERVRGWGYRAVLDAYETQGIEGALGLVKALRKAPLQAKAYQVLARRELSRDVLSAATLARESLRLDSSPDNRRRNCMTLWDAGSIREAGVLLEGLLEGELSLPEQEKALQILGAQRLYNCLPDIPVAALPGDYIADPHCVLYVASSSRPYHTTGYTTRTHHLLESLKAQGWAVHCVTRPGYPADRPDSRNLDAAALNFIDDVPYERLPGQHRREVRYDQYLLQAAAVLEQTARRLRPAVIHAASNYEAALPALIAARRLGLPFCYEVRGLWEYTAASKKAGWEQTERFALDRMLETHTASHADKVFTLTRALAAELVRRGVDGERIELLPNAVNLEFFKPLEPDRALAQQLGLGPDTFVCGYVGSVVKYEGLDDLIAALPALLRRVPDSRLLVVGDGDELAHLREQAKRLGVSAHVCFTGRIAHADVTRYFSLLSAIALPRKPYTVCKLVSPLKPFEAMAMRVPLVVSDVDALGEIFEQGETALLHKAGDAVSLAEAMIRLAESPALRQRLADNAFAQVSRRSQWNQVIRPLGDFYAACDVQSSTRPVDKPAIRVLSVGSLPPEWGGATSGGVASIHKVVLEQWLVERGDSAIELVGVLPNNWSGQAGPELPPGLRLFTPPSSSAEERDWYCSLLRHERIDCVLFFHISHRWAYWHAQLCAAVPAVGAIHSWNALTMQSDQGLAARTREKLRQALPRFTELIVPSSYCAAEGEALGFHYKRIPTVVPNAISREFFDRPLHVESTGARIVFVGSLIALKRADLLIDAATSLGVQLVIIGEGEARAELERLAKVSVASNSIHFLGQCTPARIADELSRSSLLCVPSTSESFGIVYLEALACGVPVVGFAPTLREIQAELGTPIGVGVDGDAGLLELIEALRTVLRMPYEPQRLRDAVARHYGSQRAAVSYRQAVERAVMGR</sequence>
<evidence type="ECO:0000313" key="3">
    <source>
        <dbReference type="EMBL" id="QKE65449.1"/>
    </source>
</evidence>
<feature type="domain" description="Glycosyl transferase family 1" evidence="1">
    <location>
        <begin position="384"/>
        <end position="552"/>
    </location>
</feature>
<dbReference type="InterPro" id="IPR050194">
    <property type="entry name" value="Glycosyltransferase_grp1"/>
</dbReference>
<evidence type="ECO:0000259" key="1">
    <source>
        <dbReference type="Pfam" id="PF00534"/>
    </source>
</evidence>
<dbReference type="Proteomes" id="UP000501379">
    <property type="component" value="Chromosome"/>
</dbReference>
<feature type="domain" description="Glycosyl transferase family 1" evidence="1">
    <location>
        <begin position="770"/>
        <end position="883"/>
    </location>
</feature>
<proteinExistence type="predicted"/>
<dbReference type="SUPFAM" id="SSF53756">
    <property type="entry name" value="UDP-Glycosyltransferase/glycogen phosphorylase"/>
    <property type="match status" value="2"/>
</dbReference>
<dbReference type="AlphaFoldDB" id="A0A6M8FNR8"/>
<protein>
    <submittedName>
        <fullName evidence="3">Glycosyltransferase</fullName>
    </submittedName>
</protein>
<dbReference type="InterPro" id="IPR001296">
    <property type="entry name" value="Glyco_trans_1"/>
</dbReference>
<dbReference type="InterPro" id="IPR028098">
    <property type="entry name" value="Glyco_trans_4-like_N"/>
</dbReference>
<dbReference type="EMBL" id="CP053697">
    <property type="protein sequence ID" value="QKE65449.1"/>
    <property type="molecule type" value="Genomic_DNA"/>
</dbReference>
<dbReference type="Gene3D" id="3.40.50.2000">
    <property type="entry name" value="Glycogen Phosphorylase B"/>
    <property type="match status" value="4"/>
</dbReference>
<gene>
    <name evidence="3" type="ORF">HNE05_19470</name>
</gene>
<evidence type="ECO:0000259" key="2">
    <source>
        <dbReference type="Pfam" id="PF13579"/>
    </source>
</evidence>
<dbReference type="PANTHER" id="PTHR45947:SF3">
    <property type="entry name" value="SULFOQUINOVOSYL TRANSFERASE SQD2"/>
    <property type="match status" value="1"/>
</dbReference>
<dbReference type="CDD" id="cd03801">
    <property type="entry name" value="GT4_PimA-like"/>
    <property type="match status" value="1"/>
</dbReference>
<dbReference type="GO" id="GO:0016757">
    <property type="term" value="F:glycosyltransferase activity"/>
    <property type="evidence" value="ECO:0007669"/>
    <property type="project" value="InterPro"/>
</dbReference>
<dbReference type="RefSeq" id="WP_173211351.1">
    <property type="nucleotide sequence ID" value="NZ_CP053697.2"/>
</dbReference>
<dbReference type="Pfam" id="PF13579">
    <property type="entry name" value="Glyco_trans_4_4"/>
    <property type="match status" value="1"/>
</dbReference>
<name>A0A6M8FNR8_9GAMM</name>